<feature type="compositionally biased region" description="Polar residues" evidence="1">
    <location>
        <begin position="379"/>
        <end position="396"/>
    </location>
</feature>
<evidence type="ECO:0000313" key="3">
    <source>
        <dbReference type="Proteomes" id="UP001159363"/>
    </source>
</evidence>
<proteinExistence type="predicted"/>
<comment type="caution">
    <text evidence="2">The sequence shown here is derived from an EMBL/GenBank/DDBJ whole genome shotgun (WGS) entry which is preliminary data.</text>
</comment>
<evidence type="ECO:0000313" key="2">
    <source>
        <dbReference type="EMBL" id="KAJ8869216.1"/>
    </source>
</evidence>
<feature type="compositionally biased region" description="Basic residues" evidence="1">
    <location>
        <begin position="49"/>
        <end position="65"/>
    </location>
</feature>
<keyword evidence="3" id="KW-1185">Reference proteome</keyword>
<feature type="compositionally biased region" description="Basic and acidic residues" evidence="1">
    <location>
        <begin position="70"/>
        <end position="79"/>
    </location>
</feature>
<evidence type="ECO:0000256" key="1">
    <source>
        <dbReference type="SAM" id="MobiDB-lite"/>
    </source>
</evidence>
<feature type="compositionally biased region" description="Basic and acidic residues" evidence="1">
    <location>
        <begin position="86"/>
        <end position="109"/>
    </location>
</feature>
<protein>
    <submittedName>
        <fullName evidence="2">Uncharacterized protein</fullName>
    </submittedName>
</protein>
<feature type="compositionally biased region" description="Polar residues" evidence="1">
    <location>
        <begin position="137"/>
        <end position="147"/>
    </location>
</feature>
<feature type="region of interest" description="Disordered" evidence="1">
    <location>
        <begin position="48"/>
        <end position="111"/>
    </location>
</feature>
<feature type="region of interest" description="Disordered" evidence="1">
    <location>
        <begin position="346"/>
        <end position="414"/>
    </location>
</feature>
<organism evidence="2 3">
    <name type="scientific">Dryococelus australis</name>
    <dbReference type="NCBI Taxonomy" id="614101"/>
    <lineage>
        <taxon>Eukaryota</taxon>
        <taxon>Metazoa</taxon>
        <taxon>Ecdysozoa</taxon>
        <taxon>Arthropoda</taxon>
        <taxon>Hexapoda</taxon>
        <taxon>Insecta</taxon>
        <taxon>Pterygota</taxon>
        <taxon>Neoptera</taxon>
        <taxon>Polyneoptera</taxon>
        <taxon>Phasmatodea</taxon>
        <taxon>Verophasmatodea</taxon>
        <taxon>Anareolatae</taxon>
        <taxon>Phasmatidae</taxon>
        <taxon>Eurycanthinae</taxon>
        <taxon>Dryococelus</taxon>
    </lineage>
</organism>
<dbReference type="EMBL" id="JARBHB010000014">
    <property type="protein sequence ID" value="KAJ8869216.1"/>
    <property type="molecule type" value="Genomic_DNA"/>
</dbReference>
<feature type="region of interest" description="Disordered" evidence="1">
    <location>
        <begin position="126"/>
        <end position="147"/>
    </location>
</feature>
<accession>A0ABQ9GCH5</accession>
<dbReference type="Proteomes" id="UP001159363">
    <property type="component" value="Chromosome 13"/>
</dbReference>
<sequence length="505" mass="56773">MPLVGEFSRGSSVFPALSFLRRSISTSITLVVSQYLDVKSRLNLITSLGRKKGRRRRRKGHRKGKGGQGAEKEGGRKGVEGNIRGKGGEEEKVEEKEKEKEQKEEKEMEQNTINKLATGVSAENVTKGHGNKRLRQSKTNNNRSVNESHWTKLTVQNLQPQSVHCSEQAIVQLIPRVVSFQVRFTHLQPDTKFLSYEQSTVAQRFLGARGKQTTEFEAHLGPETSSDISTAARRRLSDLTQACRVATRLANTLDELWEFQFLVSWQRGLPGPHGRPARGTFLLRLRARYGFTQGATRLRHAAPTQTGLTASRGWYSRGLPRLYSPPIRSECRTPSAVNQCRKRLSFQRPADTSPPYQPHPYTLDSPMGPGWQGGWMERTTPSVHPNATPQPLTQSRDLGGRGKRENPEKTRRPAARFPHAKIREASALAAESPRPLYGGTIQGEEGIYCSINSEQQSMSIKPWRRGEEKKNYFYVRVERREKEEGVGLKVRAIADGINMASSRTP</sequence>
<gene>
    <name evidence="2" type="ORF">PR048_030788</name>
</gene>
<feature type="compositionally biased region" description="Basic and acidic residues" evidence="1">
    <location>
        <begin position="398"/>
        <end position="411"/>
    </location>
</feature>
<reference evidence="2 3" key="1">
    <citation type="submission" date="2023-02" db="EMBL/GenBank/DDBJ databases">
        <title>LHISI_Scaffold_Assembly.</title>
        <authorList>
            <person name="Stuart O.P."/>
            <person name="Cleave R."/>
            <person name="Magrath M.J.L."/>
            <person name="Mikheyev A.S."/>
        </authorList>
    </citation>
    <scope>NUCLEOTIDE SEQUENCE [LARGE SCALE GENOMIC DNA]</scope>
    <source>
        <strain evidence="2">Daus_M_001</strain>
        <tissue evidence="2">Leg muscle</tissue>
    </source>
</reference>
<name>A0ABQ9GCH5_9NEOP</name>